<keyword evidence="2" id="KW-0472">Membrane</keyword>
<dbReference type="Pfam" id="PF18202">
    <property type="entry name" value="TQ"/>
    <property type="match status" value="3"/>
</dbReference>
<feature type="domain" description="SpaA-like prealbumin fold" evidence="3">
    <location>
        <begin position="282"/>
        <end position="370"/>
    </location>
</feature>
<protein>
    <submittedName>
        <fullName evidence="6">VaFE repeat-containing surface-anchored protein</fullName>
    </submittedName>
</protein>
<dbReference type="Pfam" id="PF17802">
    <property type="entry name" value="SpaA"/>
    <property type="match status" value="2"/>
</dbReference>
<evidence type="ECO:0000259" key="3">
    <source>
        <dbReference type="Pfam" id="PF17802"/>
    </source>
</evidence>
<sequence length="1117" mass="123043">MPYHGALAPMKVSRKKFPNLRFGEFFCDCHETERRNALNRKTELKQKFKQLLTIAFASMMVLGSALPAVTETASAFTGKVGSSYTVTDGGRITYGSGDGGYSNSRKCDLGDGLGSRYTYCVQPAKASPPTGKVTVDKVITDADDKGKWNALRNIVFYSPSYPGYEKNTGNIKGAYYTGNFTKDWAIAHLAMAYVYEGRPSDMATWGGTKASGLGDIWTKAKKLGDGLWNADSEKDEAIPGNFKVFISTMSGVQDMVAGYLEDIRGGFRLQKIDNDLDEQYAQGDATLEGAEFTAFNKSGHSVFLGEKKINQGEAAVTIRTDKNGLAKSAADALPYGDYLVKETKAPAGYLLNEKWSRAISIRKDGEIIDITSDPVKEEIQRGGVQIVKRDKELKKSEALGGADLNGIEMTIKNVSGHDVVVRTDIGSAENKVDWKVLSSKKDLIDSGKVKRVKSGEDVGKITVRWNEAKKAYTAETLPDDLPYGTYTIRETKTNKTYQRTDKSEHLFKIRENGKTVSHDDGQNEMALTFDDYVYRSDVQGTKIGDGDSRRFAFVPFKITAASNGETHVVVTDKNGFFSTKDRRTAGDLEEEEGKDNARRQNPFDDLLNEKQISAGSLKKRADQIRCGVFFGTGQFGSKAAMITGEGALPYDTYTIEEMRCENNKGYVLQKFSFTVDEKSRDGLVDLETITDDLITIGTKVKAEKTGTNLSAAEKDVKLIDTVSYTNLVPGKEYVLKGKLMDQKTGKELLLNGKPVISQKKFVPEKKDGTVDVEFVFSGTGLAGTSTVVFEDLYENDVNIASHAEIKDEGQTIHFPEVKTHAEDRKTKDEVGETRKETTIVDKVNYRNLIPGKEYTVRGVLMDKKTGKPVTVNGKTVTSEKKFTADKADGTVEMNFTFDASSLKGRTTVVFEDLFYEGIRVASHGDLTDQDQTIWHPEIKTTAKDSKSGNHEVSRDKKVSIVDTVSYHNLIVGKEYTVKGVLMNKGTGKPVRDGLSAVTSEKTFTAEKKDGTVEMQFTFDAEKLQGDDVVVFEDLIHNGITVTSHADLSDKDQTVHFPKKPEKPGTPTETPAPPKTGDRTKLLGYIALMLAAGTAAAGIAYKRRRLHKLSEDQDDLKK</sequence>
<keyword evidence="2" id="KW-0812">Transmembrane</keyword>
<dbReference type="Gene3D" id="2.60.40.10">
    <property type="entry name" value="Immunoglobulins"/>
    <property type="match status" value="2"/>
</dbReference>
<reference evidence="6" key="1">
    <citation type="submission" date="2019-09" db="EMBL/GenBank/DDBJ databases">
        <title>In-depth cultivation of the pig gut microbiome towards novel bacterial diversity and tailored functional studies.</title>
        <authorList>
            <person name="Wylensek D."/>
            <person name="Hitch T.C.A."/>
            <person name="Clavel T."/>
        </authorList>
    </citation>
    <scope>NUCLEOTIDE SEQUENCE</scope>
    <source>
        <strain evidence="6">RF-744-FAT-WT-3</strain>
    </source>
</reference>
<comment type="caution">
    <text evidence="6">The sequence shown here is derived from an EMBL/GenBank/DDBJ whole genome shotgun (WGS) entry which is preliminary data.</text>
</comment>
<feature type="region of interest" description="Disordered" evidence="1">
    <location>
        <begin position="580"/>
        <end position="605"/>
    </location>
</feature>
<dbReference type="InterPro" id="IPR046751">
    <property type="entry name" value="TED_2"/>
</dbReference>
<feature type="domain" description="Thioester" evidence="5">
    <location>
        <begin position="84"/>
        <end position="215"/>
    </location>
</feature>
<dbReference type="AlphaFoldDB" id="A0A6A8MD70"/>
<feature type="transmembrane region" description="Helical" evidence="2">
    <location>
        <begin position="1081"/>
        <end position="1100"/>
    </location>
</feature>
<evidence type="ECO:0000259" key="4">
    <source>
        <dbReference type="Pfam" id="PF18202"/>
    </source>
</evidence>
<keyword evidence="2" id="KW-1133">Transmembrane helix</keyword>
<evidence type="ECO:0000256" key="2">
    <source>
        <dbReference type="SAM" id="Phobius"/>
    </source>
</evidence>
<accession>A0A6A8MD70</accession>
<dbReference type="NCBIfam" id="NF033903">
    <property type="entry name" value="VaFE_rpt"/>
    <property type="match status" value="3"/>
</dbReference>
<feature type="domain" description="SpaA-like prealbumin fold" evidence="3">
    <location>
        <begin position="392"/>
        <end position="516"/>
    </location>
</feature>
<evidence type="ECO:0000259" key="5">
    <source>
        <dbReference type="Pfam" id="PF20610"/>
    </source>
</evidence>
<feature type="domain" description="T-Q ester bond containing" evidence="4">
    <location>
        <begin position="815"/>
        <end position="934"/>
    </location>
</feature>
<feature type="region of interest" description="Disordered" evidence="1">
    <location>
        <begin position="1046"/>
        <end position="1077"/>
    </location>
</feature>
<dbReference type="Gene3D" id="2.60.40.3930">
    <property type="match status" value="3"/>
</dbReference>
<gene>
    <name evidence="6" type="ORF">FYJ66_08805</name>
</gene>
<proteinExistence type="predicted"/>
<feature type="domain" description="T-Q ester bond containing" evidence="4">
    <location>
        <begin position="695"/>
        <end position="813"/>
    </location>
</feature>
<organism evidence="6">
    <name type="scientific">Baileyella intestinalis</name>
    <dbReference type="NCBI Taxonomy" id="2606709"/>
    <lineage>
        <taxon>Bacteria</taxon>
        <taxon>Bacillati</taxon>
        <taxon>Bacillota</taxon>
        <taxon>Clostridia</taxon>
        <taxon>Peptostreptococcales</taxon>
        <taxon>Anaerovoracaceae</taxon>
        <taxon>Baileyella</taxon>
    </lineage>
</organism>
<feature type="domain" description="T-Q ester bond containing" evidence="4">
    <location>
        <begin position="936"/>
        <end position="1055"/>
    </location>
</feature>
<evidence type="ECO:0000256" key="1">
    <source>
        <dbReference type="SAM" id="MobiDB-lite"/>
    </source>
</evidence>
<dbReference type="InterPro" id="IPR013783">
    <property type="entry name" value="Ig-like_fold"/>
</dbReference>
<evidence type="ECO:0000313" key="6">
    <source>
        <dbReference type="EMBL" id="MST69676.1"/>
    </source>
</evidence>
<dbReference type="InterPro" id="IPR041033">
    <property type="entry name" value="SpaA_PFL_dom_1"/>
</dbReference>
<dbReference type="InterPro" id="IPR041100">
    <property type="entry name" value="TQ"/>
</dbReference>
<dbReference type="EMBL" id="VUNB01000007">
    <property type="protein sequence ID" value="MST69676.1"/>
    <property type="molecule type" value="Genomic_DNA"/>
</dbReference>
<name>A0A6A8MD70_9FIRM</name>
<dbReference type="Pfam" id="PF20610">
    <property type="entry name" value="TED_2"/>
    <property type="match status" value="1"/>
</dbReference>
<feature type="compositionally biased region" description="Basic and acidic residues" evidence="1">
    <location>
        <begin position="1046"/>
        <end position="1062"/>
    </location>
</feature>